<dbReference type="GO" id="GO:0008270">
    <property type="term" value="F:zinc ion binding"/>
    <property type="evidence" value="ECO:0007669"/>
    <property type="project" value="UniProtKB-KW"/>
</dbReference>
<dbReference type="Pfam" id="PF11789">
    <property type="entry name" value="zf-Nse"/>
    <property type="match status" value="1"/>
</dbReference>
<sequence length="603" mass="70057">MSTRRSQNSLEGNTSLSFSEQKEYDSLYGDSDELSQFILKGINYAADSAVDLEQADEEEEVQQLDETVRNMIDIENKLALQKDVLERIQVRVNAGRKFDDVVIIYEQECEKAFRDYSQSSEEDKYFKNENYNDFRQKIWEVKHENEPMPPMNQNEDDDLVVGPQKESLHCPITTLLLDNPVTSELCKHTFSKDAIMQLMSRNGNVISCPIPGCDKQIMEHNLKENKRLVRKVVEHVKMMENEMDDIESTNHPNENSIILEKQEGNENKSSASLNTILKNSFVKGNDIPWTGEEDIKTTVLRMIVDKYPPLKIKRNSIKEFNSSSEKFKANLPPLPISKFPSTTLPDSPSNSVISNKRSATVSKNEKLEKIREAKQFRLLIAKDAATDYSINKKLGVESESEQPKVVPKSISGWNNLVESRIQEAMAAGEFRNLPYRGKPLPSDPNERNPYLDRTEFFMLVQRQGSVPAWIEYQKDVDREISLFRQRLRESWIRYASINNIDSNSRNIPWEKRELSYYEKAINKLNSRLRSYNTIAPYAVRRGYLNLELEFKRIYQDVKQNINDHKAKVLEKDDCLSFDDKIESKDDDNLWKHLAKIIKWWIGK</sequence>
<dbReference type="CDD" id="cd16651">
    <property type="entry name" value="SPL-RING_NSE2"/>
    <property type="match status" value="1"/>
</dbReference>
<name>A0A9N9BEF9_9GLOM</name>
<dbReference type="Pfam" id="PF09350">
    <property type="entry name" value="DJC28_CD"/>
    <property type="match status" value="1"/>
</dbReference>
<accession>A0A9N9BEF9</accession>
<evidence type="ECO:0000313" key="7">
    <source>
        <dbReference type="Proteomes" id="UP000789570"/>
    </source>
</evidence>
<dbReference type="EMBL" id="CAJVPQ010001652">
    <property type="protein sequence ID" value="CAG8563389.1"/>
    <property type="molecule type" value="Genomic_DNA"/>
</dbReference>
<dbReference type="Gene3D" id="3.30.40.10">
    <property type="entry name" value="Zinc/RING finger domain, C3HC4 (zinc finger)"/>
    <property type="match status" value="1"/>
</dbReference>
<evidence type="ECO:0000256" key="3">
    <source>
        <dbReference type="ARBA" id="ARBA00022833"/>
    </source>
</evidence>
<keyword evidence="1" id="KW-0479">Metal-binding</keyword>
<keyword evidence="2 4" id="KW-0863">Zinc-finger</keyword>
<dbReference type="OrthoDB" id="547796at2759"/>
<dbReference type="AlphaFoldDB" id="A0A9N9BEF9"/>
<keyword evidence="7" id="KW-1185">Reference proteome</keyword>
<gene>
    <name evidence="6" type="ORF">FCALED_LOCUS6722</name>
</gene>
<dbReference type="Proteomes" id="UP000789570">
    <property type="component" value="Unassembled WGS sequence"/>
</dbReference>
<dbReference type="PROSITE" id="PS51044">
    <property type="entry name" value="ZF_SP_RING"/>
    <property type="match status" value="1"/>
</dbReference>
<evidence type="ECO:0000256" key="4">
    <source>
        <dbReference type="PROSITE-ProRule" id="PRU00452"/>
    </source>
</evidence>
<evidence type="ECO:0000313" key="6">
    <source>
        <dbReference type="EMBL" id="CAG8563389.1"/>
    </source>
</evidence>
<comment type="caution">
    <text evidence="6">The sequence shown here is derived from an EMBL/GenBank/DDBJ whole genome shotgun (WGS) entry which is preliminary data.</text>
</comment>
<feature type="domain" description="SP-RING-type" evidence="5">
    <location>
        <begin position="155"/>
        <end position="251"/>
    </location>
</feature>
<keyword evidence="3" id="KW-0862">Zinc</keyword>
<dbReference type="InterPro" id="IPR004181">
    <property type="entry name" value="Znf_MIZ"/>
</dbReference>
<dbReference type="PANTHER" id="PTHR39394:SF1">
    <property type="entry name" value="DNAJ HOMOLOGUE SUBFAMILY C MEMBER 28 CONSERVED DOMAIN-CONTAINING PROTEIN"/>
    <property type="match status" value="1"/>
</dbReference>
<evidence type="ECO:0000256" key="1">
    <source>
        <dbReference type="ARBA" id="ARBA00022723"/>
    </source>
</evidence>
<proteinExistence type="predicted"/>
<dbReference type="PANTHER" id="PTHR39394">
    <property type="entry name" value="YALI0E31793P"/>
    <property type="match status" value="1"/>
</dbReference>
<evidence type="ECO:0000259" key="5">
    <source>
        <dbReference type="PROSITE" id="PS51044"/>
    </source>
</evidence>
<dbReference type="InterPro" id="IPR018961">
    <property type="entry name" value="DnaJ_homolog_subfam-C_membr-28"/>
</dbReference>
<dbReference type="InterPro" id="IPR013083">
    <property type="entry name" value="Znf_RING/FYVE/PHD"/>
</dbReference>
<dbReference type="SUPFAM" id="SSF57850">
    <property type="entry name" value="RING/U-box"/>
    <property type="match status" value="1"/>
</dbReference>
<protein>
    <submittedName>
        <fullName evidence="6">14004_t:CDS:1</fullName>
    </submittedName>
</protein>
<evidence type="ECO:0000256" key="2">
    <source>
        <dbReference type="ARBA" id="ARBA00022771"/>
    </source>
</evidence>
<organism evidence="6 7">
    <name type="scientific">Funneliformis caledonium</name>
    <dbReference type="NCBI Taxonomy" id="1117310"/>
    <lineage>
        <taxon>Eukaryota</taxon>
        <taxon>Fungi</taxon>
        <taxon>Fungi incertae sedis</taxon>
        <taxon>Mucoromycota</taxon>
        <taxon>Glomeromycotina</taxon>
        <taxon>Glomeromycetes</taxon>
        <taxon>Glomerales</taxon>
        <taxon>Glomeraceae</taxon>
        <taxon>Funneliformis</taxon>
    </lineage>
</organism>
<reference evidence="6" key="1">
    <citation type="submission" date="2021-06" db="EMBL/GenBank/DDBJ databases">
        <authorList>
            <person name="Kallberg Y."/>
            <person name="Tangrot J."/>
            <person name="Rosling A."/>
        </authorList>
    </citation>
    <scope>NUCLEOTIDE SEQUENCE</scope>
    <source>
        <strain evidence="6">UK204</strain>
    </source>
</reference>